<dbReference type="EC" id="1.1.2.6" evidence="6"/>
<evidence type="ECO:0000313" key="6">
    <source>
        <dbReference type="EMBL" id="SAL46744.1"/>
    </source>
</evidence>
<dbReference type="InterPro" id="IPR011047">
    <property type="entry name" value="Quinoprotein_ADH-like_sf"/>
</dbReference>
<dbReference type="EMBL" id="FCNV02000014">
    <property type="protein sequence ID" value="SAL46744.1"/>
    <property type="molecule type" value="Genomic_DNA"/>
</dbReference>
<comment type="cofactor">
    <cofactor evidence="1">
        <name>pyrroloquinoline quinone</name>
        <dbReference type="ChEBI" id="CHEBI:58442"/>
    </cofactor>
</comment>
<organism evidence="6 7">
    <name type="scientific">Caballeronia concitans</name>
    <dbReference type="NCBI Taxonomy" id="1777133"/>
    <lineage>
        <taxon>Bacteria</taxon>
        <taxon>Pseudomonadati</taxon>
        <taxon>Pseudomonadota</taxon>
        <taxon>Betaproteobacteria</taxon>
        <taxon>Burkholderiales</taxon>
        <taxon>Burkholderiaceae</taxon>
        <taxon>Caballeronia</taxon>
    </lineage>
</organism>
<feature type="chain" id="PRO_5025041378" evidence="4">
    <location>
        <begin position="30"/>
        <end position="522"/>
    </location>
</feature>
<keyword evidence="7" id="KW-1185">Reference proteome</keyword>
<dbReference type="SUPFAM" id="SSF50998">
    <property type="entry name" value="Quinoprotein alcohol dehydrogenase-like"/>
    <property type="match status" value="2"/>
</dbReference>
<evidence type="ECO:0000256" key="1">
    <source>
        <dbReference type="ARBA" id="ARBA00001931"/>
    </source>
</evidence>
<evidence type="ECO:0000259" key="5">
    <source>
        <dbReference type="Pfam" id="PF01011"/>
    </source>
</evidence>
<dbReference type="GO" id="GO:0047059">
    <property type="term" value="F:polyvinyl alcohol dehydrogenase (cytochrome) activity"/>
    <property type="evidence" value="ECO:0007669"/>
    <property type="project" value="UniProtKB-EC"/>
</dbReference>
<dbReference type="PANTHER" id="PTHR32303">
    <property type="entry name" value="QUINOPROTEIN ALCOHOL DEHYDROGENASE (CYTOCHROME C)"/>
    <property type="match status" value="1"/>
</dbReference>
<dbReference type="Gene3D" id="2.140.10.10">
    <property type="entry name" value="Quinoprotein alcohol dehydrogenase-like superfamily"/>
    <property type="match status" value="1"/>
</dbReference>
<name>A0A658R425_9BURK</name>
<proteinExistence type="inferred from homology"/>
<dbReference type="InterPro" id="IPR002372">
    <property type="entry name" value="PQQ_rpt_dom"/>
</dbReference>
<comment type="similarity">
    <text evidence="2">Belongs to the bacterial PQQ dehydrogenase family.</text>
</comment>
<gene>
    <name evidence="6" type="primary">pvaA</name>
    <name evidence="6" type="ORF">AWB72_04880</name>
</gene>
<dbReference type="OrthoDB" id="9111938at2"/>
<reference evidence="6 7" key="1">
    <citation type="submission" date="2016-01" db="EMBL/GenBank/DDBJ databases">
        <authorList>
            <person name="Peeters C."/>
        </authorList>
    </citation>
    <scope>NUCLEOTIDE SEQUENCE [LARGE SCALE GENOMIC DNA]</scope>
    <source>
        <strain evidence="6">LMG 29315</strain>
    </source>
</reference>
<evidence type="ECO:0000256" key="3">
    <source>
        <dbReference type="ARBA" id="ARBA00023002"/>
    </source>
</evidence>
<dbReference type="InterPro" id="IPR015943">
    <property type="entry name" value="WD40/YVTN_repeat-like_dom_sf"/>
</dbReference>
<dbReference type="Gene3D" id="2.130.10.10">
    <property type="entry name" value="YVTN repeat-like/Quinoprotein amine dehydrogenase"/>
    <property type="match status" value="1"/>
</dbReference>
<dbReference type="Pfam" id="PF01011">
    <property type="entry name" value="PQQ"/>
    <property type="match status" value="1"/>
</dbReference>
<keyword evidence="3 6" id="KW-0560">Oxidoreductase</keyword>
<comment type="caution">
    <text evidence="6">The sequence shown here is derived from an EMBL/GenBank/DDBJ whole genome shotgun (WGS) entry which is preliminary data.</text>
</comment>
<keyword evidence="4" id="KW-0732">Signal</keyword>
<dbReference type="SMART" id="SM00564">
    <property type="entry name" value="PQQ"/>
    <property type="match status" value="2"/>
</dbReference>
<evidence type="ECO:0000256" key="2">
    <source>
        <dbReference type="ARBA" id="ARBA00008156"/>
    </source>
</evidence>
<accession>A0A658R425</accession>
<feature type="domain" description="Pyrrolo-quinoline quinone repeat" evidence="5">
    <location>
        <begin position="70"/>
        <end position="206"/>
    </location>
</feature>
<dbReference type="RefSeq" id="WP_084593141.1">
    <property type="nucleotide sequence ID" value="NZ_FCNV02000014.1"/>
</dbReference>
<feature type="signal peptide" evidence="4">
    <location>
        <begin position="1"/>
        <end position="29"/>
    </location>
</feature>
<evidence type="ECO:0000313" key="7">
    <source>
        <dbReference type="Proteomes" id="UP000198263"/>
    </source>
</evidence>
<dbReference type="InterPro" id="IPR018391">
    <property type="entry name" value="PQQ_b-propeller_rpt"/>
</dbReference>
<dbReference type="Proteomes" id="UP000198263">
    <property type="component" value="Unassembled WGS sequence"/>
</dbReference>
<protein>
    <submittedName>
        <fullName evidence="6">Polyvinylalcohol dehydrogenase</fullName>
        <ecNumber evidence="6">1.1.2.6</ecNumber>
    </submittedName>
</protein>
<dbReference type="AlphaFoldDB" id="A0A658R425"/>
<sequence length="522" mass="54810">MKRLHCARRAVAMLIGMASVMSMNTATLAQGMPSGNGFRMDPPFIASPQLSKNTASTVPGASALTAATDWPTFGMDRQRSGYNAVERVLSTGNVSQLRLHWTTDIGGPITTQPTLITGVPIDGRPTDVVYAATWSGRIVALNAATGAIIWSVQAPTVQTRCGNFNPSQGFVGTVGTPTLDRSTNRMYVVTGYGFLHALDLSTGADVMPWVQLIDAQSASPKTIVFGSPTLNGSDIYVTTASPCDVRPYHGQIVRVSTTNGAILNRWYTTGANGPDGGGIWGPGGASISPNGLWIYTATGNAFPDAQNAPYAEHVVRLTRSLTLDAANAPPLSTTIDVDFGATPLLFQTASCHPMLAAMQKTGRLYIYDRNTLADGPIYSFQIGRSTPAGNFIGLPAFDPVLNRIYLGNPVDSSSGIVGHGLVALSIQSDCSVSIAWNLPVGVNSAGQNPSISPIVANGVVYYADGVGSEVFAVDARSGLQLWSTNNLPAADRVTGGIFTSPTVVNGQLFVAGFDHKIHAYGL</sequence>
<evidence type="ECO:0000256" key="4">
    <source>
        <dbReference type="SAM" id="SignalP"/>
    </source>
</evidence>
<dbReference type="PANTHER" id="PTHR32303:SF10">
    <property type="entry name" value="OUTER MEMBRANE PROTEIN ASSEMBLY FACTOR BAMB"/>
    <property type="match status" value="1"/>
</dbReference>